<evidence type="ECO:0000259" key="6">
    <source>
        <dbReference type="PROSITE" id="PS51471"/>
    </source>
</evidence>
<keyword evidence="2 5" id="KW-0479">Metal-binding</keyword>
<protein>
    <recommendedName>
        <fullName evidence="6">Fe2OG dioxygenase domain-containing protein</fullName>
    </recommendedName>
</protein>
<gene>
    <name evidence="7" type="ORF">K2173_022964</name>
</gene>
<dbReference type="InterPro" id="IPR026992">
    <property type="entry name" value="DIOX_N"/>
</dbReference>
<keyword evidence="3" id="KW-0847">Vitamin C</keyword>
<evidence type="ECO:0000256" key="3">
    <source>
        <dbReference type="ARBA" id="ARBA00022896"/>
    </source>
</evidence>
<accession>A0AAV8T7U7</accession>
<keyword evidence="4 5" id="KW-0408">Iron</keyword>
<dbReference type="GO" id="GO:0031418">
    <property type="term" value="F:L-ascorbic acid binding"/>
    <property type="evidence" value="ECO:0007669"/>
    <property type="project" value="UniProtKB-KW"/>
</dbReference>
<comment type="caution">
    <text evidence="7">The sequence shown here is derived from an EMBL/GenBank/DDBJ whole genome shotgun (WGS) entry which is preliminary data.</text>
</comment>
<name>A0AAV8T7U7_9ROSI</name>
<evidence type="ECO:0000256" key="1">
    <source>
        <dbReference type="ARBA" id="ARBA00008056"/>
    </source>
</evidence>
<comment type="similarity">
    <text evidence="1 5">Belongs to the iron/ascorbate-dependent oxidoreductase family.</text>
</comment>
<keyword evidence="5" id="KW-0560">Oxidoreductase</keyword>
<dbReference type="InterPro" id="IPR005123">
    <property type="entry name" value="Oxoglu/Fe-dep_dioxygenase_dom"/>
</dbReference>
<sequence>MLTTCSKMVRQLLQPIEEKAITSSDLGDAFPPNCTDDALNGEDDEIPIVDYSMLINFDNPAQRSSAIENLSKACLNYGFFIVKNHGIADNLITRVYEGLLAFFDLAEEEKRQYETISPSDRIRWGKGDTNHVSREFLKIAAHPQFHCPTKPLGLGEVLQEYSQNLREVGLELLRGIEKSLGLEDLYIEKTMKLGTGYNFFTANDYPQRLHSQKRIGQFPHCDPSLLILLIQNVGGGLQLEHRGKWLNANIEPSWIIVNVADHLEILTNGKYKSALHRVVVNNEERRVTLPMFLGPSLDALVCPSPQFVDENHPPRYVGITYEDYLEANQHHIIEGKSCMQQIRL</sequence>
<evidence type="ECO:0000313" key="8">
    <source>
        <dbReference type="Proteomes" id="UP001159364"/>
    </source>
</evidence>
<feature type="domain" description="Fe2OG dioxygenase" evidence="6">
    <location>
        <begin position="196"/>
        <end position="295"/>
    </location>
</feature>
<dbReference type="GO" id="GO:0016491">
    <property type="term" value="F:oxidoreductase activity"/>
    <property type="evidence" value="ECO:0007669"/>
    <property type="project" value="UniProtKB-KW"/>
</dbReference>
<dbReference type="Pfam" id="PF03171">
    <property type="entry name" value="2OG-FeII_Oxy"/>
    <property type="match status" value="1"/>
</dbReference>
<dbReference type="GO" id="GO:0046872">
    <property type="term" value="F:metal ion binding"/>
    <property type="evidence" value="ECO:0007669"/>
    <property type="project" value="UniProtKB-KW"/>
</dbReference>
<evidence type="ECO:0000256" key="2">
    <source>
        <dbReference type="ARBA" id="ARBA00022723"/>
    </source>
</evidence>
<evidence type="ECO:0000256" key="4">
    <source>
        <dbReference type="ARBA" id="ARBA00023004"/>
    </source>
</evidence>
<evidence type="ECO:0000256" key="5">
    <source>
        <dbReference type="RuleBase" id="RU003682"/>
    </source>
</evidence>
<dbReference type="AlphaFoldDB" id="A0AAV8T7U7"/>
<dbReference type="SUPFAM" id="SSF51197">
    <property type="entry name" value="Clavaminate synthase-like"/>
    <property type="match status" value="1"/>
</dbReference>
<dbReference type="InterPro" id="IPR050295">
    <property type="entry name" value="Plant_2OG-oxidoreductases"/>
</dbReference>
<dbReference type="EMBL" id="JAIWQS010000006">
    <property type="protein sequence ID" value="KAJ8762835.1"/>
    <property type="molecule type" value="Genomic_DNA"/>
</dbReference>
<proteinExistence type="inferred from homology"/>
<keyword evidence="8" id="KW-1185">Reference proteome</keyword>
<organism evidence="7 8">
    <name type="scientific">Erythroxylum novogranatense</name>
    <dbReference type="NCBI Taxonomy" id="1862640"/>
    <lineage>
        <taxon>Eukaryota</taxon>
        <taxon>Viridiplantae</taxon>
        <taxon>Streptophyta</taxon>
        <taxon>Embryophyta</taxon>
        <taxon>Tracheophyta</taxon>
        <taxon>Spermatophyta</taxon>
        <taxon>Magnoliopsida</taxon>
        <taxon>eudicotyledons</taxon>
        <taxon>Gunneridae</taxon>
        <taxon>Pentapetalae</taxon>
        <taxon>rosids</taxon>
        <taxon>fabids</taxon>
        <taxon>Malpighiales</taxon>
        <taxon>Erythroxylaceae</taxon>
        <taxon>Erythroxylum</taxon>
    </lineage>
</organism>
<dbReference type="PANTHER" id="PTHR47991">
    <property type="entry name" value="OXOGLUTARATE/IRON-DEPENDENT DIOXYGENASE"/>
    <property type="match status" value="1"/>
</dbReference>
<evidence type="ECO:0000313" key="7">
    <source>
        <dbReference type="EMBL" id="KAJ8762835.1"/>
    </source>
</evidence>
<dbReference type="InterPro" id="IPR027443">
    <property type="entry name" value="IPNS-like_sf"/>
</dbReference>
<dbReference type="PROSITE" id="PS51471">
    <property type="entry name" value="FE2OG_OXY"/>
    <property type="match status" value="1"/>
</dbReference>
<reference evidence="7 8" key="1">
    <citation type="submission" date="2021-09" db="EMBL/GenBank/DDBJ databases">
        <title>Genomic insights and catalytic innovation underlie evolution of tropane alkaloids biosynthesis.</title>
        <authorList>
            <person name="Wang Y.-J."/>
            <person name="Tian T."/>
            <person name="Huang J.-P."/>
            <person name="Huang S.-X."/>
        </authorList>
    </citation>
    <scope>NUCLEOTIDE SEQUENCE [LARGE SCALE GENOMIC DNA]</scope>
    <source>
        <strain evidence="7">KIB-2018</strain>
        <tissue evidence="7">Leaf</tissue>
    </source>
</reference>
<dbReference type="Gene3D" id="2.60.120.330">
    <property type="entry name" value="B-lactam Antibiotic, Isopenicillin N Synthase, Chain"/>
    <property type="match status" value="1"/>
</dbReference>
<dbReference type="Pfam" id="PF14226">
    <property type="entry name" value="DIOX_N"/>
    <property type="match status" value="1"/>
</dbReference>
<dbReference type="Proteomes" id="UP001159364">
    <property type="component" value="Linkage Group LG06"/>
</dbReference>
<dbReference type="InterPro" id="IPR044861">
    <property type="entry name" value="IPNS-like_FE2OG_OXY"/>
</dbReference>